<feature type="transmembrane region" description="Helical" evidence="2">
    <location>
        <begin position="334"/>
        <end position="354"/>
    </location>
</feature>
<keyword evidence="2" id="KW-0472">Membrane</keyword>
<dbReference type="Gene3D" id="3.40.50.10320">
    <property type="entry name" value="LmbE-like"/>
    <property type="match status" value="1"/>
</dbReference>
<gene>
    <name evidence="3" type="ORF">GMA10_01800</name>
</gene>
<keyword evidence="2" id="KW-1133">Transmembrane helix</keyword>
<dbReference type="PANTHER" id="PTHR12993:SF26">
    <property type="entry name" value="1D-MYO-INOSITOL 2-ACETAMIDO-2-DEOXY-ALPHA-D-GLUCOPYRANOSIDE DEACETYLASE"/>
    <property type="match status" value="1"/>
</dbReference>
<keyword evidence="4" id="KW-1185">Reference proteome</keyword>
<proteinExistence type="predicted"/>
<reference evidence="3 4" key="1">
    <citation type="submission" date="2019-12" db="EMBL/GenBank/DDBJ databases">
        <authorList>
            <person name="Li J."/>
            <person name="Shi Y."/>
            <person name="Xu G."/>
            <person name="Xiao D."/>
            <person name="Ran X."/>
        </authorList>
    </citation>
    <scope>NUCLEOTIDE SEQUENCE [LARGE SCALE GENOMIC DNA]</scope>
    <source>
        <strain evidence="3 4">JCM 15915</strain>
    </source>
</reference>
<dbReference type="SUPFAM" id="SSF102588">
    <property type="entry name" value="LmbE-like"/>
    <property type="match status" value="1"/>
</dbReference>
<dbReference type="RefSeq" id="WP_129314069.1">
    <property type="nucleotide sequence ID" value="NZ_NOIQ01000001.1"/>
</dbReference>
<evidence type="ECO:0000256" key="1">
    <source>
        <dbReference type="ARBA" id="ARBA00022833"/>
    </source>
</evidence>
<evidence type="ECO:0000313" key="3">
    <source>
        <dbReference type="EMBL" id="MUN53972.1"/>
    </source>
</evidence>
<keyword evidence="1" id="KW-0862">Zinc</keyword>
<comment type="caution">
    <text evidence="3">The sequence shown here is derived from an EMBL/GenBank/DDBJ whole genome shotgun (WGS) entry which is preliminary data.</text>
</comment>
<dbReference type="InterPro" id="IPR003737">
    <property type="entry name" value="GlcNAc_PI_deacetylase-related"/>
</dbReference>
<accession>A0A7K1LGB0</accession>
<organism evidence="3 4">
    <name type="scientific">Rothia koreensis</name>
    <dbReference type="NCBI Taxonomy" id="592378"/>
    <lineage>
        <taxon>Bacteria</taxon>
        <taxon>Bacillati</taxon>
        <taxon>Actinomycetota</taxon>
        <taxon>Actinomycetes</taxon>
        <taxon>Micrococcales</taxon>
        <taxon>Micrococcaceae</taxon>
        <taxon>Rothia</taxon>
    </lineage>
</organism>
<dbReference type="GO" id="GO:0016811">
    <property type="term" value="F:hydrolase activity, acting on carbon-nitrogen (but not peptide) bonds, in linear amides"/>
    <property type="evidence" value="ECO:0007669"/>
    <property type="project" value="TreeGrafter"/>
</dbReference>
<dbReference type="AlphaFoldDB" id="A0A7K1LGB0"/>
<evidence type="ECO:0000256" key="2">
    <source>
        <dbReference type="SAM" id="Phobius"/>
    </source>
</evidence>
<name>A0A7K1LGB0_9MICC</name>
<dbReference type="EMBL" id="WOGT01000001">
    <property type="protein sequence ID" value="MUN53972.1"/>
    <property type="molecule type" value="Genomic_DNA"/>
</dbReference>
<dbReference type="InterPro" id="IPR024078">
    <property type="entry name" value="LmbE-like_dom_sf"/>
</dbReference>
<feature type="transmembrane region" description="Helical" evidence="2">
    <location>
        <begin position="307"/>
        <end position="328"/>
    </location>
</feature>
<dbReference type="GO" id="GO:0016137">
    <property type="term" value="P:glycoside metabolic process"/>
    <property type="evidence" value="ECO:0007669"/>
    <property type="project" value="UniProtKB-ARBA"/>
</dbReference>
<feature type="transmembrane region" description="Helical" evidence="2">
    <location>
        <begin position="400"/>
        <end position="418"/>
    </location>
</feature>
<dbReference type="OrthoDB" id="3514174at2"/>
<evidence type="ECO:0000313" key="4">
    <source>
        <dbReference type="Proteomes" id="UP000462152"/>
    </source>
</evidence>
<protein>
    <submittedName>
        <fullName evidence="3">1D-myo-inositol 2-acetamido-2-deoxy-alpha-D-glucopyranoside deacetylase</fullName>
    </submittedName>
</protein>
<sequence>MTTPSTHGSHPEPFYPEQAEYTAPDALASLLPESLDPRHATMLFIHAHPDDESTSTGATMSHYARAGAAVDLLTMSRGEMGEVIGERHADLDVRKRSDDDSGDALGALRETELEAACRELGVRNHWFAERRRSPGYFRDSGMSWGKHGRATSATNAASDCLTRAPLKESAAAIARVIEKVRPDVVVSYDVDGGYGHPDHRRTHEATMKALGMLSRKAQPLLVWGVEGEADPDDDRRQAVVEGDAATKKTAMAAHETQVEVGDGMTFHYSNNVEQNISAAESYRLLAESIDVSQEDPEDLAAGPVNSVIAGAGVGLVVGFIGTMFHASISYFSGWYLPWGLGLALLLVLSGTLWISHYTRRTWATVLPGLFAFIEIGFFVYARSDSLLVIPNPKVPIGQVGIAWILGILVMTMIGQWISNRTILKSRNA</sequence>
<dbReference type="Proteomes" id="UP000462152">
    <property type="component" value="Unassembled WGS sequence"/>
</dbReference>
<dbReference type="Pfam" id="PF02585">
    <property type="entry name" value="PIG-L"/>
    <property type="match status" value="1"/>
</dbReference>
<dbReference type="PANTHER" id="PTHR12993">
    <property type="entry name" value="N-ACETYLGLUCOSAMINYL-PHOSPHATIDYLINOSITOL DE-N-ACETYLASE-RELATED"/>
    <property type="match status" value="1"/>
</dbReference>
<keyword evidence="2" id="KW-0812">Transmembrane</keyword>
<feature type="transmembrane region" description="Helical" evidence="2">
    <location>
        <begin position="361"/>
        <end position="380"/>
    </location>
</feature>